<dbReference type="EMBL" id="JALJOT010000010">
    <property type="protein sequence ID" value="KAK9906435.1"/>
    <property type="molecule type" value="Genomic_DNA"/>
</dbReference>
<keyword evidence="6" id="KW-1185">Reference proteome</keyword>
<dbReference type="Pfam" id="PF01494">
    <property type="entry name" value="FAD_binding_3"/>
    <property type="match status" value="1"/>
</dbReference>
<organism evidence="5 6">
    <name type="scientific">Coccomyxa subellipsoidea</name>
    <dbReference type="NCBI Taxonomy" id="248742"/>
    <lineage>
        <taxon>Eukaryota</taxon>
        <taxon>Viridiplantae</taxon>
        <taxon>Chlorophyta</taxon>
        <taxon>core chlorophytes</taxon>
        <taxon>Trebouxiophyceae</taxon>
        <taxon>Trebouxiophyceae incertae sedis</taxon>
        <taxon>Coccomyxaceae</taxon>
        <taxon>Coccomyxa</taxon>
    </lineage>
</organism>
<gene>
    <name evidence="5" type="ORF">WJX75_001792</name>
</gene>
<dbReference type="PRINTS" id="PR00420">
    <property type="entry name" value="RNGMNOXGNASE"/>
</dbReference>
<evidence type="ECO:0000256" key="1">
    <source>
        <dbReference type="ARBA" id="ARBA00023002"/>
    </source>
</evidence>
<evidence type="ECO:0000256" key="2">
    <source>
        <dbReference type="ARBA" id="ARBA00023033"/>
    </source>
</evidence>
<dbReference type="SUPFAM" id="SSF51905">
    <property type="entry name" value="FAD/NAD(P)-binding domain"/>
    <property type="match status" value="1"/>
</dbReference>
<evidence type="ECO:0000313" key="6">
    <source>
        <dbReference type="Proteomes" id="UP001491310"/>
    </source>
</evidence>
<dbReference type="PANTHER" id="PTHR45934:SF9">
    <property type="entry name" value="FAD_NAD(P)-BINDING OXIDOREDUCTASE FAMILY PROTEIN"/>
    <property type="match status" value="1"/>
</dbReference>
<reference evidence="5 6" key="1">
    <citation type="journal article" date="2024" name="Nat. Commun.">
        <title>Phylogenomics reveals the evolutionary origins of lichenization in chlorophyte algae.</title>
        <authorList>
            <person name="Puginier C."/>
            <person name="Libourel C."/>
            <person name="Otte J."/>
            <person name="Skaloud P."/>
            <person name="Haon M."/>
            <person name="Grisel S."/>
            <person name="Petersen M."/>
            <person name="Berrin J.G."/>
            <person name="Delaux P.M."/>
            <person name="Dal Grande F."/>
            <person name="Keller J."/>
        </authorList>
    </citation>
    <scope>NUCLEOTIDE SEQUENCE [LARGE SCALE GENOMIC DNA]</scope>
    <source>
        <strain evidence="5 6">SAG 216-7</strain>
    </source>
</reference>
<comment type="similarity">
    <text evidence="3">Belongs to the 3-hydroxybenzoate 6-hydroxylase family.</text>
</comment>
<feature type="domain" description="FAD-binding" evidence="4">
    <location>
        <begin position="11"/>
        <end position="331"/>
    </location>
</feature>
<dbReference type="InterPro" id="IPR036188">
    <property type="entry name" value="FAD/NAD-bd_sf"/>
</dbReference>
<accession>A0ABR2YJ33</accession>
<dbReference type="Gene3D" id="3.50.50.60">
    <property type="entry name" value="FAD/NAD(P)-binding domain"/>
    <property type="match status" value="1"/>
</dbReference>
<comment type="caution">
    <text evidence="5">The sequence shown here is derived from an EMBL/GenBank/DDBJ whole genome shotgun (WGS) entry which is preliminary data.</text>
</comment>
<sequence length="407" mass="44389">MALDDIDVSDKVLICGGGIGGLALGVALAKVGIPAVVLERGEQLRSAGAGIRLQTNAWHALEQLGVADTLRKEHIRMESLEVLRDNGRYLGGATYRDDEENRGVVRNELIIALAAQLPNGSLYLSSDVQSVKIDERGNGVAVLRNGKELRPKLLVGADGVNSRVTKALGLSSVTYSGQVGIRAIARFKEGIPNFDRVTRGIMGGPNGEFDLLFPLTDKIMYYASVFSLPEVEAKTFNNEKALQYLHSNAKHIAEQFNIPLWLSHIKPEDIYAHQLKDRAPDKDKAWGKGTVTLIGDAAHPTTPFLGQGGAMALEDSVELAAMLNSMTKSEGGWEKASPQAIAEALRAFELKRAPRCHDMVQLARNNGAMMCMKRSWLGVLLRDLFIMVAARLTRVSFYTNWDVKLAA</sequence>
<protein>
    <recommendedName>
        <fullName evidence="4">FAD-binding domain-containing protein</fullName>
    </recommendedName>
</protein>
<dbReference type="Proteomes" id="UP001491310">
    <property type="component" value="Unassembled WGS sequence"/>
</dbReference>
<dbReference type="InterPro" id="IPR044560">
    <property type="entry name" value="MOase"/>
</dbReference>
<evidence type="ECO:0000259" key="4">
    <source>
        <dbReference type="Pfam" id="PF01494"/>
    </source>
</evidence>
<dbReference type="InterPro" id="IPR002938">
    <property type="entry name" value="FAD-bd"/>
</dbReference>
<keyword evidence="1" id="KW-0560">Oxidoreductase</keyword>
<evidence type="ECO:0000313" key="5">
    <source>
        <dbReference type="EMBL" id="KAK9906435.1"/>
    </source>
</evidence>
<keyword evidence="2" id="KW-0503">Monooxygenase</keyword>
<dbReference type="PANTHER" id="PTHR45934">
    <property type="entry name" value="FAD/NAD(P)-BINDING OXIDOREDUCTASE FAMILY PROTEIN"/>
    <property type="match status" value="1"/>
</dbReference>
<name>A0ABR2YJ33_9CHLO</name>
<evidence type="ECO:0000256" key="3">
    <source>
        <dbReference type="ARBA" id="ARBA00024018"/>
    </source>
</evidence>
<proteinExistence type="inferred from homology"/>